<dbReference type="AlphaFoldDB" id="A0AA39KQ08"/>
<proteinExistence type="predicted"/>
<comment type="caution">
    <text evidence="1">The sequence shown here is derived from an EMBL/GenBank/DDBJ whole genome shotgun (WGS) entry which is preliminary data.</text>
</comment>
<protein>
    <submittedName>
        <fullName evidence="1">Uncharacterized protein</fullName>
    </submittedName>
</protein>
<dbReference type="Proteomes" id="UP001168990">
    <property type="component" value="Unassembled WGS sequence"/>
</dbReference>
<reference evidence="1" key="2">
    <citation type="submission" date="2023-03" db="EMBL/GenBank/DDBJ databases">
        <authorList>
            <person name="Inwood S.N."/>
            <person name="Skelly J.G."/>
            <person name="Guhlin J."/>
            <person name="Harrop T.W.R."/>
            <person name="Goldson S.G."/>
            <person name="Dearden P.K."/>
        </authorList>
    </citation>
    <scope>NUCLEOTIDE SEQUENCE</scope>
    <source>
        <strain evidence="1">Irish</strain>
        <tissue evidence="1">Whole body</tissue>
    </source>
</reference>
<evidence type="ECO:0000313" key="1">
    <source>
        <dbReference type="EMBL" id="KAK0169658.1"/>
    </source>
</evidence>
<name>A0AA39KQ08_9HYME</name>
<gene>
    <name evidence="1" type="ORF">PV328_011728</name>
</gene>
<keyword evidence="2" id="KW-1185">Reference proteome</keyword>
<dbReference type="EMBL" id="JAQQBS010000013">
    <property type="protein sequence ID" value="KAK0169658.1"/>
    <property type="molecule type" value="Genomic_DNA"/>
</dbReference>
<reference evidence="1" key="1">
    <citation type="journal article" date="2023" name="bioRxiv">
        <title>Scaffold-level genome assemblies of two parasitoid biocontrol wasps reveal the parthenogenesis mechanism and an associated novel virus.</title>
        <authorList>
            <person name="Inwood S."/>
            <person name="Skelly J."/>
            <person name="Guhlin J."/>
            <person name="Harrop T."/>
            <person name="Goldson S."/>
            <person name="Dearden P."/>
        </authorList>
    </citation>
    <scope>NUCLEOTIDE SEQUENCE</scope>
    <source>
        <strain evidence="1">Irish</strain>
        <tissue evidence="1">Whole body</tissue>
    </source>
</reference>
<sequence>MTRIRSNITETWRYQDTTQAITEWIIELELSEEEDKGPQNRLVLNNIIEQWDDIKTEEWSEDELAKYFNEIAAYAMRRTMAIKRRQCMC</sequence>
<evidence type="ECO:0000313" key="2">
    <source>
        <dbReference type="Proteomes" id="UP001168990"/>
    </source>
</evidence>
<accession>A0AA39KQ08</accession>
<organism evidence="1 2">
    <name type="scientific">Microctonus aethiopoides</name>
    <dbReference type="NCBI Taxonomy" id="144406"/>
    <lineage>
        <taxon>Eukaryota</taxon>
        <taxon>Metazoa</taxon>
        <taxon>Ecdysozoa</taxon>
        <taxon>Arthropoda</taxon>
        <taxon>Hexapoda</taxon>
        <taxon>Insecta</taxon>
        <taxon>Pterygota</taxon>
        <taxon>Neoptera</taxon>
        <taxon>Endopterygota</taxon>
        <taxon>Hymenoptera</taxon>
        <taxon>Apocrita</taxon>
        <taxon>Ichneumonoidea</taxon>
        <taxon>Braconidae</taxon>
        <taxon>Euphorinae</taxon>
        <taxon>Microctonus</taxon>
    </lineage>
</organism>